<dbReference type="InterPro" id="IPR012912">
    <property type="entry name" value="Plasmid_pRiA4b_Orf3-like"/>
</dbReference>
<dbReference type="Pfam" id="PF07929">
    <property type="entry name" value="PRiA4_ORF3"/>
    <property type="match status" value="1"/>
</dbReference>
<dbReference type="PANTHER" id="PTHR41878:SF1">
    <property type="entry name" value="TNPR PROTEIN"/>
    <property type="match status" value="1"/>
</dbReference>
<gene>
    <name evidence="2" type="ORF">J1777_06080</name>
</gene>
<dbReference type="InterPro" id="IPR024047">
    <property type="entry name" value="MM3350-like_sf"/>
</dbReference>
<comment type="caution">
    <text evidence="2">The sequence shown here is derived from an EMBL/GenBank/DDBJ whole genome shotgun (WGS) entry which is preliminary data.</text>
</comment>
<accession>A0A939KA14</accession>
<name>A0A939KA14_9BURK</name>
<dbReference type="Gene3D" id="3.10.290.30">
    <property type="entry name" value="MM3350-like"/>
    <property type="match status" value="1"/>
</dbReference>
<protein>
    <submittedName>
        <fullName evidence="2">Plasmid pRiA4b ORF-3 family protein</fullName>
    </submittedName>
</protein>
<dbReference type="EMBL" id="JAFNME010000010">
    <property type="protein sequence ID" value="MBO1249405.1"/>
    <property type="molecule type" value="Genomic_DNA"/>
</dbReference>
<dbReference type="Proteomes" id="UP000664731">
    <property type="component" value="Unassembled WGS sequence"/>
</dbReference>
<dbReference type="PANTHER" id="PTHR41878">
    <property type="entry name" value="LEXA REPRESSOR-RELATED"/>
    <property type="match status" value="1"/>
</dbReference>
<evidence type="ECO:0000313" key="2">
    <source>
        <dbReference type="EMBL" id="MBO1249405.1"/>
    </source>
</evidence>
<dbReference type="RefSeq" id="WP_207574928.1">
    <property type="nucleotide sequence ID" value="NZ_JAFNME010000010.1"/>
</dbReference>
<keyword evidence="3" id="KW-1185">Reference proteome</keyword>
<organism evidence="2 3">
    <name type="scientific">Comamonas denitrificans</name>
    <dbReference type="NCBI Taxonomy" id="117506"/>
    <lineage>
        <taxon>Bacteria</taxon>
        <taxon>Pseudomonadati</taxon>
        <taxon>Pseudomonadota</taxon>
        <taxon>Betaproteobacteria</taxon>
        <taxon>Burkholderiales</taxon>
        <taxon>Comamonadaceae</taxon>
        <taxon>Comamonas</taxon>
    </lineage>
</organism>
<sequence>MPPSVSRCAYQLHVQLQGTTPAVWRRLVVAERTSLAQLHRIVQTVLGWHQPQPYCFEIAGQRYGQPNPDDPNDPTMDARRYTLGQLQQHGPVPMAHSVGGGEGVALLRIRVEAVQPLTALLVIPDCLDGRHQPDGSAFDIAAARLRVQALQAQPQKAGECLI</sequence>
<evidence type="ECO:0000313" key="3">
    <source>
        <dbReference type="Proteomes" id="UP000664731"/>
    </source>
</evidence>
<evidence type="ECO:0000259" key="1">
    <source>
        <dbReference type="Pfam" id="PF07929"/>
    </source>
</evidence>
<proteinExistence type="predicted"/>
<feature type="domain" description="Plasmid pRiA4b Orf3-like" evidence="1">
    <location>
        <begin position="9"/>
        <end position="131"/>
    </location>
</feature>
<dbReference type="SUPFAM" id="SSF159941">
    <property type="entry name" value="MM3350-like"/>
    <property type="match status" value="1"/>
</dbReference>
<dbReference type="AlphaFoldDB" id="A0A939KA14"/>
<reference evidence="2" key="1">
    <citation type="submission" date="2021-03" db="EMBL/GenBank/DDBJ databases">
        <title>Comamonas denitrificans.</title>
        <authorList>
            <person name="Finster K."/>
        </authorList>
    </citation>
    <scope>NUCLEOTIDE SEQUENCE</scope>
    <source>
        <strain evidence="2">MM2021_4</strain>
    </source>
</reference>